<evidence type="ECO:0000256" key="1">
    <source>
        <dbReference type="SAM" id="Phobius"/>
    </source>
</evidence>
<keyword evidence="1" id="KW-1133">Transmembrane helix</keyword>
<reference evidence="2" key="2">
    <citation type="journal article" date="2015" name="Data Brief">
        <title>Shoot transcriptome of the giant reed, Arundo donax.</title>
        <authorList>
            <person name="Barrero R.A."/>
            <person name="Guerrero F.D."/>
            <person name="Moolhuijzen P."/>
            <person name="Goolsby J.A."/>
            <person name="Tidwell J."/>
            <person name="Bellgard S.E."/>
            <person name="Bellgard M.I."/>
        </authorList>
    </citation>
    <scope>NUCLEOTIDE SEQUENCE</scope>
    <source>
        <tissue evidence="2">Shoot tissue taken approximately 20 cm above the soil surface</tissue>
    </source>
</reference>
<sequence length="78" mass="9260">MLEHKIIFMNLNYCTVYQYAIRYIFSNIFLAVQFNMHIVLAWFPLTLWNGSDAKYLSTVRRVSLKAKIKSGLDYFLCL</sequence>
<feature type="transmembrane region" description="Helical" evidence="1">
    <location>
        <begin position="21"/>
        <end position="43"/>
    </location>
</feature>
<accession>A0A0A9DWK2</accession>
<keyword evidence="1" id="KW-0812">Transmembrane</keyword>
<name>A0A0A9DWK2_ARUDO</name>
<dbReference type="EMBL" id="GBRH01209778">
    <property type="protein sequence ID" value="JAD88117.1"/>
    <property type="molecule type" value="Transcribed_RNA"/>
</dbReference>
<protein>
    <submittedName>
        <fullName evidence="2">Uncharacterized protein</fullName>
    </submittedName>
</protein>
<keyword evidence="1" id="KW-0472">Membrane</keyword>
<evidence type="ECO:0000313" key="2">
    <source>
        <dbReference type="EMBL" id="JAD88117.1"/>
    </source>
</evidence>
<proteinExistence type="predicted"/>
<organism evidence="2">
    <name type="scientific">Arundo donax</name>
    <name type="common">Giant reed</name>
    <name type="synonym">Donax arundinaceus</name>
    <dbReference type="NCBI Taxonomy" id="35708"/>
    <lineage>
        <taxon>Eukaryota</taxon>
        <taxon>Viridiplantae</taxon>
        <taxon>Streptophyta</taxon>
        <taxon>Embryophyta</taxon>
        <taxon>Tracheophyta</taxon>
        <taxon>Spermatophyta</taxon>
        <taxon>Magnoliopsida</taxon>
        <taxon>Liliopsida</taxon>
        <taxon>Poales</taxon>
        <taxon>Poaceae</taxon>
        <taxon>PACMAD clade</taxon>
        <taxon>Arundinoideae</taxon>
        <taxon>Arundineae</taxon>
        <taxon>Arundo</taxon>
    </lineage>
</organism>
<reference evidence="2" key="1">
    <citation type="submission" date="2014-09" db="EMBL/GenBank/DDBJ databases">
        <authorList>
            <person name="Magalhaes I.L.F."/>
            <person name="Oliveira U."/>
            <person name="Santos F.R."/>
            <person name="Vidigal T.H.D.A."/>
            <person name="Brescovit A.D."/>
            <person name="Santos A.J."/>
        </authorList>
    </citation>
    <scope>NUCLEOTIDE SEQUENCE</scope>
    <source>
        <tissue evidence="2">Shoot tissue taken approximately 20 cm above the soil surface</tissue>
    </source>
</reference>
<dbReference type="AlphaFoldDB" id="A0A0A9DWK2"/>